<feature type="non-terminal residue" evidence="1">
    <location>
        <position position="1"/>
    </location>
</feature>
<dbReference type="EMBL" id="KN880685">
    <property type="protein sequence ID" value="KIY63591.1"/>
    <property type="molecule type" value="Genomic_DNA"/>
</dbReference>
<keyword evidence="2" id="KW-1185">Reference proteome</keyword>
<accession>A0A0D7B233</accession>
<sequence length="122" mass="14460">PPSLKTYLQGRRPPRYFLAWPYGFEDLGRRGVQGVQNIINKAAIEWYAETQQDPSRPPGPDEFFIKYKHDDEPCLFFVRITDNADENRLAFAQDKEYLAKMRKLLPEFAEEELIWIRGRIRV</sequence>
<proteinExistence type="predicted"/>
<protein>
    <submittedName>
        <fullName evidence="1">Uncharacterized protein</fullName>
    </submittedName>
</protein>
<organism evidence="1 2">
    <name type="scientific">Cylindrobasidium torrendii FP15055 ss-10</name>
    <dbReference type="NCBI Taxonomy" id="1314674"/>
    <lineage>
        <taxon>Eukaryota</taxon>
        <taxon>Fungi</taxon>
        <taxon>Dikarya</taxon>
        <taxon>Basidiomycota</taxon>
        <taxon>Agaricomycotina</taxon>
        <taxon>Agaricomycetes</taxon>
        <taxon>Agaricomycetidae</taxon>
        <taxon>Agaricales</taxon>
        <taxon>Marasmiineae</taxon>
        <taxon>Physalacriaceae</taxon>
        <taxon>Cylindrobasidium</taxon>
    </lineage>
</organism>
<gene>
    <name evidence="1" type="ORF">CYLTODRAFT_425961</name>
</gene>
<evidence type="ECO:0000313" key="1">
    <source>
        <dbReference type="EMBL" id="KIY63591.1"/>
    </source>
</evidence>
<name>A0A0D7B233_9AGAR</name>
<dbReference type="Proteomes" id="UP000054007">
    <property type="component" value="Unassembled WGS sequence"/>
</dbReference>
<dbReference type="AlphaFoldDB" id="A0A0D7B233"/>
<reference evidence="1 2" key="1">
    <citation type="journal article" date="2015" name="Fungal Genet. Biol.">
        <title>Evolution of novel wood decay mechanisms in Agaricales revealed by the genome sequences of Fistulina hepatica and Cylindrobasidium torrendii.</title>
        <authorList>
            <person name="Floudas D."/>
            <person name="Held B.W."/>
            <person name="Riley R."/>
            <person name="Nagy L.G."/>
            <person name="Koehler G."/>
            <person name="Ransdell A.S."/>
            <person name="Younus H."/>
            <person name="Chow J."/>
            <person name="Chiniquy J."/>
            <person name="Lipzen A."/>
            <person name="Tritt A."/>
            <person name="Sun H."/>
            <person name="Haridas S."/>
            <person name="LaButti K."/>
            <person name="Ohm R.A."/>
            <person name="Kues U."/>
            <person name="Blanchette R.A."/>
            <person name="Grigoriev I.V."/>
            <person name="Minto R.E."/>
            <person name="Hibbett D.S."/>
        </authorList>
    </citation>
    <scope>NUCLEOTIDE SEQUENCE [LARGE SCALE GENOMIC DNA]</scope>
    <source>
        <strain evidence="1 2">FP15055 ss-10</strain>
    </source>
</reference>
<evidence type="ECO:0000313" key="2">
    <source>
        <dbReference type="Proteomes" id="UP000054007"/>
    </source>
</evidence>